<protein>
    <submittedName>
        <fullName evidence="1">Uncharacterized protein</fullName>
    </submittedName>
</protein>
<dbReference type="Proteomes" id="UP001053296">
    <property type="component" value="Chromosome"/>
</dbReference>
<gene>
    <name evidence="1" type="ORF">PSDVSF_15560</name>
</gene>
<evidence type="ECO:0000313" key="2">
    <source>
        <dbReference type="Proteomes" id="UP001053296"/>
    </source>
</evidence>
<evidence type="ECO:0000313" key="1">
    <source>
        <dbReference type="EMBL" id="BCS88314.1"/>
    </source>
</evidence>
<keyword evidence="2" id="KW-1185">Reference proteome</keyword>
<sequence length="52" mass="6296">MEYTEMKIKVPMWVREALEEYRDPSTVITLLVMNHKMAEIKEKIRQLEAEDE</sequence>
<reference evidence="1" key="1">
    <citation type="journal article" date="2022" name="Arch. Microbiol.">
        <title>Pseudodesulfovibrio sediminis sp. nov., a mesophilic and neutrophilic sulfate-reducing bacterium isolated from sediment of a brackish lake.</title>
        <authorList>
            <person name="Takahashi A."/>
            <person name="Kojima H."/>
            <person name="Watanabe M."/>
            <person name="Fukui M."/>
        </authorList>
    </citation>
    <scope>NUCLEOTIDE SEQUENCE</scope>
    <source>
        <strain evidence="1">SF6</strain>
    </source>
</reference>
<dbReference type="EMBL" id="AP024485">
    <property type="protein sequence ID" value="BCS88314.1"/>
    <property type="molecule type" value="Genomic_DNA"/>
</dbReference>
<proteinExistence type="predicted"/>
<organism evidence="1 2">
    <name type="scientific">Pseudodesulfovibrio sediminis</name>
    <dbReference type="NCBI Taxonomy" id="2810563"/>
    <lineage>
        <taxon>Bacteria</taxon>
        <taxon>Pseudomonadati</taxon>
        <taxon>Thermodesulfobacteriota</taxon>
        <taxon>Desulfovibrionia</taxon>
        <taxon>Desulfovibrionales</taxon>
        <taxon>Desulfovibrionaceae</taxon>
    </lineage>
</organism>
<accession>A0ABN6ETA9</accession>
<name>A0ABN6ETA9_9BACT</name>